<proteinExistence type="predicted"/>
<dbReference type="GeneID" id="77804206"/>
<name>A0ABY7D2B7_9BASI</name>
<dbReference type="Proteomes" id="UP001164743">
    <property type="component" value="Chromosome 15A"/>
</dbReference>
<evidence type="ECO:0000256" key="2">
    <source>
        <dbReference type="SAM" id="Phobius"/>
    </source>
</evidence>
<keyword evidence="2" id="KW-1133">Transmembrane helix</keyword>
<sequence>MLCMTMYLSKFDLRSHVGHDVLLISSMSLVLFLLNISWSIIARSFFPKHKTDKPEELTAAPIISQSYLRSGSKSLGISHSLMIFSQFDPHDQDETHYKHLVEVYSSPLYASVIDGCLIETLRKMKELSRKLNNNLADLAVRGINAMIIFVFQNEEDDHSSTEALVNGGDDISTETLVNWRDDQSTHCCTQINLTNLLRLIRLTALLNEELLKQNRQLIDAFSQTIKSTKQTGSSSKEQNRQRMGLQAGFARAREVESNLNRCRSDLRMYSSHVQFTKVSGENTRASNGMASRTSALTVAEQGRIAGSDLESGDRHEPLRGEYVGLLESDGDETLRGDYASENKDMGTLDSNEVETLRGEDNTEGESVGLLESDRDITLGSQDTVKTDDDEMQSNDSAHGGEEGSLRSEGDVTLGSEDTLKTDEEDAEENPFNSDEEHQMANELEIEEDELASKSDSAAEDNRYEF</sequence>
<dbReference type="RefSeq" id="XP_053027299.1">
    <property type="nucleotide sequence ID" value="XM_053163311.1"/>
</dbReference>
<evidence type="ECO:0000256" key="1">
    <source>
        <dbReference type="SAM" id="MobiDB-lite"/>
    </source>
</evidence>
<reference evidence="3" key="1">
    <citation type="submission" date="2022-10" db="EMBL/GenBank/DDBJ databases">
        <title>Puccinia triticina Genome sequencing and assembly.</title>
        <authorList>
            <person name="Li C."/>
        </authorList>
    </citation>
    <scope>NUCLEOTIDE SEQUENCE</scope>
    <source>
        <strain evidence="3">Pt15</strain>
    </source>
</reference>
<dbReference type="EMBL" id="CP110435">
    <property type="protein sequence ID" value="WAQ91744.1"/>
    <property type="molecule type" value="Genomic_DNA"/>
</dbReference>
<feature type="transmembrane region" description="Helical" evidence="2">
    <location>
        <begin position="21"/>
        <end position="41"/>
    </location>
</feature>
<keyword evidence="4" id="KW-1185">Reference proteome</keyword>
<keyword evidence="2" id="KW-0472">Membrane</keyword>
<feature type="compositionally biased region" description="Basic and acidic residues" evidence="1">
    <location>
        <begin position="332"/>
        <end position="346"/>
    </location>
</feature>
<evidence type="ECO:0000313" key="3">
    <source>
        <dbReference type="EMBL" id="WAQ91744.1"/>
    </source>
</evidence>
<organism evidence="3 4">
    <name type="scientific">Puccinia triticina</name>
    <dbReference type="NCBI Taxonomy" id="208348"/>
    <lineage>
        <taxon>Eukaryota</taxon>
        <taxon>Fungi</taxon>
        <taxon>Dikarya</taxon>
        <taxon>Basidiomycota</taxon>
        <taxon>Pucciniomycotina</taxon>
        <taxon>Pucciniomycetes</taxon>
        <taxon>Pucciniales</taxon>
        <taxon>Pucciniaceae</taxon>
        <taxon>Puccinia</taxon>
    </lineage>
</organism>
<feature type="compositionally biased region" description="Basic and acidic residues" evidence="1">
    <location>
        <begin position="398"/>
        <end position="409"/>
    </location>
</feature>
<keyword evidence="2" id="KW-0812">Transmembrane</keyword>
<feature type="region of interest" description="Disordered" evidence="1">
    <location>
        <begin position="326"/>
        <end position="465"/>
    </location>
</feature>
<accession>A0ABY7D2B7</accession>
<protein>
    <submittedName>
        <fullName evidence="3">Uncharacterized protein</fullName>
    </submittedName>
</protein>
<gene>
    <name evidence="3" type="ORF">PtA15_15A135</name>
</gene>
<evidence type="ECO:0000313" key="4">
    <source>
        <dbReference type="Proteomes" id="UP001164743"/>
    </source>
</evidence>